<accession>A0A0F9NSC7</accession>
<gene>
    <name evidence="1" type="ORF">LCGC14_1301400</name>
</gene>
<dbReference type="EMBL" id="LAZR01007600">
    <property type="protein sequence ID" value="KKM84212.1"/>
    <property type="molecule type" value="Genomic_DNA"/>
</dbReference>
<evidence type="ECO:0000313" key="1">
    <source>
        <dbReference type="EMBL" id="KKM84212.1"/>
    </source>
</evidence>
<comment type="caution">
    <text evidence="1">The sequence shown here is derived from an EMBL/GenBank/DDBJ whole genome shotgun (WGS) entry which is preliminary data.</text>
</comment>
<reference evidence="1" key="1">
    <citation type="journal article" date="2015" name="Nature">
        <title>Complex archaea that bridge the gap between prokaryotes and eukaryotes.</title>
        <authorList>
            <person name="Spang A."/>
            <person name="Saw J.H."/>
            <person name="Jorgensen S.L."/>
            <person name="Zaremba-Niedzwiedzka K."/>
            <person name="Martijn J."/>
            <person name="Lind A.E."/>
            <person name="van Eijk R."/>
            <person name="Schleper C."/>
            <person name="Guy L."/>
            <person name="Ettema T.J."/>
        </authorList>
    </citation>
    <scope>NUCLEOTIDE SEQUENCE</scope>
</reference>
<dbReference type="AlphaFoldDB" id="A0A0F9NSC7"/>
<proteinExistence type="predicted"/>
<sequence length="99" mass="12554">MLKLGEKNKMVTKQDNLIVFKEKHSDRHFQFQNKEELQKIFFLIFKERLEENYYPNVFIDWLKEMLDNKDYQKIEQLIYDRKDYEYEGFYSYKIEEFEK</sequence>
<protein>
    <submittedName>
        <fullName evidence="1">Uncharacterized protein</fullName>
    </submittedName>
</protein>
<name>A0A0F9NSC7_9ZZZZ</name>
<organism evidence="1">
    <name type="scientific">marine sediment metagenome</name>
    <dbReference type="NCBI Taxonomy" id="412755"/>
    <lineage>
        <taxon>unclassified sequences</taxon>
        <taxon>metagenomes</taxon>
        <taxon>ecological metagenomes</taxon>
    </lineage>
</organism>